<evidence type="ECO:0000313" key="11">
    <source>
        <dbReference type="EMBL" id="MBF4695057.1"/>
    </source>
</evidence>
<feature type="domain" description="Na+/H+ antiporter NhaC-like C-terminal" evidence="10">
    <location>
        <begin position="156"/>
        <end position="449"/>
    </location>
</feature>
<evidence type="ECO:0000256" key="9">
    <source>
        <dbReference type="SAM" id="Phobius"/>
    </source>
</evidence>
<feature type="transmembrane region" description="Helical" evidence="9">
    <location>
        <begin position="429"/>
        <end position="449"/>
    </location>
</feature>
<evidence type="ECO:0000256" key="2">
    <source>
        <dbReference type="ARBA" id="ARBA00022448"/>
    </source>
</evidence>
<feature type="transmembrane region" description="Helical" evidence="9">
    <location>
        <begin position="231"/>
        <end position="249"/>
    </location>
</feature>
<evidence type="ECO:0000256" key="5">
    <source>
        <dbReference type="ARBA" id="ARBA00022692"/>
    </source>
</evidence>
<evidence type="ECO:0000256" key="4">
    <source>
        <dbReference type="ARBA" id="ARBA00022475"/>
    </source>
</evidence>
<dbReference type="RefSeq" id="WP_194703295.1">
    <property type="nucleotide sequence ID" value="NZ_JADKNH010000012.1"/>
</dbReference>
<feature type="transmembrane region" description="Helical" evidence="9">
    <location>
        <begin position="7"/>
        <end position="25"/>
    </location>
</feature>
<keyword evidence="2" id="KW-0813">Transport</keyword>
<dbReference type="NCBIfam" id="TIGR00931">
    <property type="entry name" value="antiport_nhaC"/>
    <property type="match status" value="1"/>
</dbReference>
<keyword evidence="3" id="KW-0050">Antiport</keyword>
<keyword evidence="4" id="KW-1003">Cell membrane</keyword>
<comment type="caution">
    <text evidence="11">The sequence shown here is derived from an EMBL/GenBank/DDBJ whole genome shotgun (WGS) entry which is preliminary data.</text>
</comment>
<accession>A0ABR9ZX75</accession>
<reference evidence="11 12" key="1">
    <citation type="submission" date="2020-11" db="EMBL/GenBank/DDBJ databases">
        <title>Fusibacter basophilias sp. nov.</title>
        <authorList>
            <person name="Qiu D."/>
        </authorList>
    </citation>
    <scope>NUCLEOTIDE SEQUENCE [LARGE SCALE GENOMIC DNA]</scope>
    <source>
        <strain evidence="11 12">Q10-2</strain>
    </source>
</reference>
<keyword evidence="6 9" id="KW-1133">Transmembrane helix</keyword>
<name>A0ABR9ZX75_9FIRM</name>
<feature type="transmembrane region" description="Helical" evidence="9">
    <location>
        <begin position="31"/>
        <end position="46"/>
    </location>
</feature>
<proteinExistence type="inferred from homology"/>
<dbReference type="InterPro" id="IPR052180">
    <property type="entry name" value="NhaC_Na-H+_Antiporter"/>
</dbReference>
<evidence type="ECO:0000256" key="6">
    <source>
        <dbReference type="ARBA" id="ARBA00022989"/>
    </source>
</evidence>
<evidence type="ECO:0000313" key="12">
    <source>
        <dbReference type="Proteomes" id="UP000614200"/>
    </source>
</evidence>
<comment type="similarity">
    <text evidence="8">Belongs to the NhaC Na(+)/H(+) (TC 2.A.35) antiporter family.</text>
</comment>
<gene>
    <name evidence="11" type="primary">nhaC</name>
    <name evidence="11" type="ORF">ISU02_18305</name>
</gene>
<feature type="transmembrane region" description="Helical" evidence="9">
    <location>
        <begin position="255"/>
        <end position="277"/>
    </location>
</feature>
<organism evidence="11 12">
    <name type="scientific">Fusibacter ferrireducens</name>
    <dbReference type="NCBI Taxonomy" id="2785058"/>
    <lineage>
        <taxon>Bacteria</taxon>
        <taxon>Bacillati</taxon>
        <taxon>Bacillota</taxon>
        <taxon>Clostridia</taxon>
        <taxon>Eubacteriales</taxon>
        <taxon>Eubacteriales Family XII. Incertae Sedis</taxon>
        <taxon>Fusibacter</taxon>
    </lineage>
</organism>
<dbReference type="Proteomes" id="UP000614200">
    <property type="component" value="Unassembled WGS sequence"/>
</dbReference>
<feature type="transmembrane region" description="Helical" evidence="9">
    <location>
        <begin position="189"/>
        <end position="210"/>
    </location>
</feature>
<feature type="transmembrane region" description="Helical" evidence="9">
    <location>
        <begin position="105"/>
        <end position="126"/>
    </location>
</feature>
<keyword evidence="7 9" id="KW-0472">Membrane</keyword>
<dbReference type="PANTHER" id="PTHR33451">
    <property type="entry name" value="MALATE-2H(+)/NA(+)-LACTATE ANTIPORTER"/>
    <property type="match status" value="1"/>
</dbReference>
<evidence type="ECO:0000256" key="8">
    <source>
        <dbReference type="ARBA" id="ARBA00038435"/>
    </source>
</evidence>
<feature type="transmembrane region" description="Helical" evidence="9">
    <location>
        <begin position="67"/>
        <end position="85"/>
    </location>
</feature>
<evidence type="ECO:0000256" key="7">
    <source>
        <dbReference type="ARBA" id="ARBA00023136"/>
    </source>
</evidence>
<dbReference type="Pfam" id="PF03553">
    <property type="entry name" value="Na_H_antiporter"/>
    <property type="match status" value="1"/>
</dbReference>
<feature type="transmembrane region" description="Helical" evidence="9">
    <location>
        <begin position="349"/>
        <end position="370"/>
    </location>
</feature>
<dbReference type="InterPro" id="IPR018461">
    <property type="entry name" value="Na/H_Antiport_NhaC-like_C"/>
</dbReference>
<evidence type="ECO:0000259" key="10">
    <source>
        <dbReference type="Pfam" id="PF03553"/>
    </source>
</evidence>
<keyword evidence="12" id="KW-1185">Reference proteome</keyword>
<sequence length="463" mass="49653">MKLKTSLLESFILFGLIVLLIVVSVRLGSGLQVPLLLSWIIIFTFCKMKKLDYAEAERRALDAIRGAFVVILIILSVGLLIGAWIASGTVPTIIYYGLKMLSPKLFLPATMLICTIMAFATGTSYGSAGSGGIAMMGIGTAMGFPPGMVAGAVICGALFGDRLSPLSDSPNLAAAMANADLFKHIRGSLWTAIPPYILSFILFSILGLRYSEGAFDQSTIIDYGNALAQNFRIGFVPLLPIILVVVLLLKKMPAFPSISIGGVAGAMVAIFYQGYVLKDVLNILYKGFSIDSGVIFIDKLLNRGGISSMMGLAVTILFAIGLGGMLEHLDILNNILKLITKRINSTGSLVFVTLIVGYVTTALTCTMATGQVLTGKLMEPIFKERGIAPEILSRTLGDAGVLGGTLMPWHTTSIFFASTLGVTFSEYFLYVPFNYITPFVAIFLAYTGISIKKTEILENQPVL</sequence>
<evidence type="ECO:0000256" key="3">
    <source>
        <dbReference type="ARBA" id="ARBA00022449"/>
    </source>
</evidence>
<protein>
    <submittedName>
        <fullName evidence="11">Na+/H+ antiporter NhaC</fullName>
    </submittedName>
</protein>
<evidence type="ECO:0000256" key="1">
    <source>
        <dbReference type="ARBA" id="ARBA00004651"/>
    </source>
</evidence>
<feature type="transmembrane region" description="Helical" evidence="9">
    <location>
        <begin position="309"/>
        <end position="329"/>
    </location>
</feature>
<dbReference type="PANTHER" id="PTHR33451:SF3">
    <property type="entry name" value="MALATE-2H(+)_NA(+)-LACTATE ANTIPORTER"/>
    <property type="match status" value="1"/>
</dbReference>
<dbReference type="EMBL" id="JADKNH010000012">
    <property type="protein sequence ID" value="MBF4695057.1"/>
    <property type="molecule type" value="Genomic_DNA"/>
</dbReference>
<dbReference type="InterPro" id="IPR004770">
    <property type="entry name" value="Na/H_antiport_NhaC"/>
</dbReference>
<comment type="subcellular location">
    <subcellularLocation>
        <location evidence="1">Cell membrane</location>
        <topology evidence="1">Multi-pass membrane protein</topology>
    </subcellularLocation>
</comment>
<keyword evidence="5 9" id="KW-0812">Transmembrane</keyword>